<evidence type="ECO:0000256" key="1">
    <source>
        <dbReference type="SAM" id="MobiDB-lite"/>
    </source>
</evidence>
<feature type="region of interest" description="Disordered" evidence="1">
    <location>
        <begin position="121"/>
        <end position="158"/>
    </location>
</feature>
<dbReference type="eggNOG" id="ENOG502S1C4">
    <property type="taxonomic scope" value="Eukaryota"/>
</dbReference>
<dbReference type="RefSeq" id="XP_004365449.2">
    <property type="nucleotide sequence ID" value="XM_004365392.2"/>
</dbReference>
<sequence length="435" mass="46940">MLALAAFIVALGAAPFLLFNVALSVGSVLGVLAAILAALVGSAQVMMMTDNYKEHSSKNATAPSQRGGVSGGTVAALTSMKLYDASTTSSGATSSSSSRSMMGAIADWFVSSALSVASSRSLLNRKGPSPDSDDGDDDANDDDAASDDLASGPPSTHTQRLAGIEQHYNPASADECDALRAFKHVQTNTQCIFAPRAKLWGSRNWDDYISLDANIYRSIPMVLRFCQALDMDELLDGFVFAIPSTPYGATVDAFAGTVNRVLRMLSHYDPAGVRIMEKSYVGQRGWAFELAGEPFFVTTFAPFYPPNHSRHAFGARWDDSATNEGAEQPQPSVSPSTSTATNDLSPAQLSDRFCFVLLQPERSFVRRKIGDDTPHTNWAVPVTPRDRIRAAYRDAGREYIVPPSIHYPTANHIVEAVHPHSDPIVEFWKQKPVSG</sequence>
<evidence type="ECO:0000313" key="3">
    <source>
        <dbReference type="EMBL" id="KJE89019.1"/>
    </source>
</evidence>
<dbReference type="InterPro" id="IPR014988">
    <property type="entry name" value="Uncharacterised_YqcI/YcgG"/>
</dbReference>
<feature type="transmembrane region" description="Helical" evidence="2">
    <location>
        <begin position="28"/>
        <end position="48"/>
    </location>
</feature>
<keyword evidence="4" id="KW-1185">Reference proteome</keyword>
<organism evidence="3 4">
    <name type="scientific">Capsaspora owczarzaki (strain ATCC 30864)</name>
    <dbReference type="NCBI Taxonomy" id="595528"/>
    <lineage>
        <taxon>Eukaryota</taxon>
        <taxon>Filasterea</taxon>
        <taxon>Capsaspora</taxon>
    </lineage>
</organism>
<feature type="compositionally biased region" description="Low complexity" evidence="1">
    <location>
        <begin position="328"/>
        <end position="339"/>
    </location>
</feature>
<evidence type="ECO:0000256" key="2">
    <source>
        <dbReference type="SAM" id="Phobius"/>
    </source>
</evidence>
<keyword evidence="2" id="KW-0472">Membrane</keyword>
<dbReference type="InParanoid" id="A0A0D2X0G5"/>
<evidence type="ECO:0000313" key="4">
    <source>
        <dbReference type="Proteomes" id="UP000008743"/>
    </source>
</evidence>
<feature type="compositionally biased region" description="Low complexity" evidence="1">
    <location>
        <begin position="121"/>
        <end position="130"/>
    </location>
</feature>
<dbReference type="OrthoDB" id="29098at2759"/>
<dbReference type="AlphaFoldDB" id="A0A0D2X0G5"/>
<feature type="region of interest" description="Disordered" evidence="1">
    <location>
        <begin position="321"/>
        <end position="342"/>
    </location>
</feature>
<keyword evidence="2" id="KW-0812">Transmembrane</keyword>
<protein>
    <submittedName>
        <fullName evidence="3">Uncharacterized protein</fullName>
    </submittedName>
</protein>
<accession>A0A0D2X0G5</accession>
<gene>
    <name evidence="3" type="ORF">CAOG_000578</name>
</gene>
<proteinExistence type="predicted"/>
<dbReference type="EMBL" id="KE346360">
    <property type="protein sequence ID" value="KJE89019.1"/>
    <property type="molecule type" value="Genomic_DNA"/>
</dbReference>
<dbReference type="Proteomes" id="UP000008743">
    <property type="component" value="Unassembled WGS sequence"/>
</dbReference>
<dbReference type="Pfam" id="PF08892">
    <property type="entry name" value="YqcI_YcgG"/>
    <property type="match status" value="1"/>
</dbReference>
<reference evidence="4" key="1">
    <citation type="submission" date="2011-02" db="EMBL/GenBank/DDBJ databases">
        <title>The Genome Sequence of Capsaspora owczarzaki ATCC 30864.</title>
        <authorList>
            <person name="Russ C."/>
            <person name="Cuomo C."/>
            <person name="Burger G."/>
            <person name="Gray M.W."/>
            <person name="Holland P.W.H."/>
            <person name="King N."/>
            <person name="Lang F.B.F."/>
            <person name="Roger A.J."/>
            <person name="Ruiz-Trillo I."/>
            <person name="Young S.K."/>
            <person name="Zeng Q."/>
            <person name="Gargeya S."/>
            <person name="Alvarado L."/>
            <person name="Berlin A."/>
            <person name="Chapman S.B."/>
            <person name="Chen Z."/>
            <person name="Freedman E."/>
            <person name="Gellesch M."/>
            <person name="Goldberg J."/>
            <person name="Griggs A."/>
            <person name="Gujja S."/>
            <person name="Heilman E."/>
            <person name="Heiman D."/>
            <person name="Howarth C."/>
            <person name="Mehta T."/>
            <person name="Neiman D."/>
            <person name="Pearson M."/>
            <person name="Roberts A."/>
            <person name="Saif S."/>
            <person name="Shea T."/>
            <person name="Shenoy N."/>
            <person name="Sisk P."/>
            <person name="Stolte C."/>
            <person name="Sykes S."/>
            <person name="White J."/>
            <person name="Yandava C."/>
            <person name="Haas B."/>
            <person name="Nusbaum C."/>
            <person name="Birren B."/>
        </authorList>
    </citation>
    <scope>NUCLEOTIDE SEQUENCE</scope>
    <source>
        <strain evidence="4">ATCC 30864</strain>
    </source>
</reference>
<keyword evidence="2" id="KW-1133">Transmembrane helix</keyword>
<feature type="compositionally biased region" description="Acidic residues" evidence="1">
    <location>
        <begin position="131"/>
        <end position="146"/>
    </location>
</feature>
<dbReference type="PhylomeDB" id="A0A0D2X0G5"/>
<name>A0A0D2X0G5_CAPO3</name>